<reference evidence="4" key="1">
    <citation type="submission" date="2020-08" db="EMBL/GenBank/DDBJ databases">
        <title>Plant Genome Project.</title>
        <authorList>
            <person name="Zhang R.-G."/>
        </authorList>
    </citation>
    <scope>NUCLEOTIDE SEQUENCE</scope>
    <source>
        <strain evidence="4">WSP0</strain>
        <tissue evidence="4">Leaf</tissue>
    </source>
</reference>
<proteinExistence type="predicted"/>
<sequence length="689" mass="78176">METSIASSPSIDKQEIGDPSIHHDLESEDCAMEVEKQVTNVVVMEQKSQQEGDISTLGSYVGPLTIPTSTRPPYDCTEYFTTETVFPSDEALVDWIRCTGKQHGFIIVIMGYEKCIKNRTPRMRFSCERSGKYRPFVKKVDGKEVAVKKRVRSTGTKKCECPFELKAVKGNDGWTVSVHNGTHNHPPAVYLEGHSYAGRLSAEQTTTVVDLSVALVKPKEILTHLKVQDPENVTCIKTVYNVRHKYRVTEKAGKSQMQHLLDRLERAESSHSKLKNHLENSQCNFDTIWEKIHRLMLLQAKGSCFVESMTLVLAASHQVEWFVESKRQCECSLRHTHGLPCAHEIAPYKMGNIPLPIELIHDHWKRLSLLAPQNEGSMEETLLAHFDCFYNKFLNEENYDAKVNYVKKMQELAHPKSSSLLEPKVNAQPRGRKSTKEKNAAKEQNSTRRDPSEFEHVLASLETPKPVKEKPRRNLKGKAKVPAQLYICPFINQFPEAIRPYIESVKDVDDDGNCGFRAVSGFMKGDVHDWLMVRSDLLKELETHLHLYEQVVGGTQRAMELLHILSWYESPAPQEQWMTMPDMGHIIASAYNCVLVHLSNVQCLTFLPLQSKPLPSMKRKVIAIGFVDGGHFVQVFLKKGSPMPPIACNWKRHRLSIAKNWDAAHVAAIQKFNDIIGVDVATKEVIHVK</sequence>
<comment type="caution">
    <text evidence="4">The sequence shown here is derived from an EMBL/GenBank/DDBJ whole genome shotgun (WGS) entry which is preliminary data.</text>
</comment>
<dbReference type="AlphaFoldDB" id="A0AAV6LJZ1"/>
<dbReference type="PANTHER" id="PTHR31569:SF4">
    <property type="entry name" value="SWIM-TYPE DOMAIN-CONTAINING PROTEIN"/>
    <property type="match status" value="1"/>
</dbReference>
<evidence type="ECO:0000259" key="3">
    <source>
        <dbReference type="PROSITE" id="PS50802"/>
    </source>
</evidence>
<feature type="region of interest" description="Disordered" evidence="2">
    <location>
        <begin position="416"/>
        <end position="474"/>
    </location>
</feature>
<organism evidence="4 5">
    <name type="scientific">Rhododendron griersonianum</name>
    <dbReference type="NCBI Taxonomy" id="479676"/>
    <lineage>
        <taxon>Eukaryota</taxon>
        <taxon>Viridiplantae</taxon>
        <taxon>Streptophyta</taxon>
        <taxon>Embryophyta</taxon>
        <taxon>Tracheophyta</taxon>
        <taxon>Spermatophyta</taxon>
        <taxon>Magnoliopsida</taxon>
        <taxon>eudicotyledons</taxon>
        <taxon>Gunneridae</taxon>
        <taxon>Pentapetalae</taxon>
        <taxon>asterids</taxon>
        <taxon>Ericales</taxon>
        <taxon>Ericaceae</taxon>
        <taxon>Ericoideae</taxon>
        <taxon>Rhodoreae</taxon>
        <taxon>Rhododendron</taxon>
    </lineage>
</organism>
<name>A0AAV6LJZ1_9ERIC</name>
<feature type="compositionally biased region" description="Polar residues" evidence="2">
    <location>
        <begin position="1"/>
        <end position="11"/>
    </location>
</feature>
<feature type="compositionally biased region" description="Basic and acidic residues" evidence="2">
    <location>
        <begin position="12"/>
        <end position="21"/>
    </location>
</feature>
<keyword evidence="5" id="KW-1185">Reference proteome</keyword>
<dbReference type="PROSITE" id="PS50802">
    <property type="entry name" value="OTU"/>
    <property type="match status" value="1"/>
</dbReference>
<dbReference type="PANTHER" id="PTHR31569">
    <property type="entry name" value="SWIM-TYPE DOMAIN-CONTAINING PROTEIN"/>
    <property type="match status" value="1"/>
</dbReference>
<feature type="coiled-coil region" evidence="1">
    <location>
        <begin position="257"/>
        <end position="284"/>
    </location>
</feature>
<dbReference type="InterPro" id="IPR052579">
    <property type="entry name" value="Zinc_finger_SWIM"/>
</dbReference>
<dbReference type="Gene3D" id="3.90.70.80">
    <property type="match status" value="1"/>
</dbReference>
<protein>
    <recommendedName>
        <fullName evidence="3">OTU domain-containing protein</fullName>
    </recommendedName>
</protein>
<dbReference type="EMBL" id="JACTNZ010000001">
    <property type="protein sequence ID" value="KAG5565025.1"/>
    <property type="molecule type" value="Genomic_DNA"/>
</dbReference>
<feature type="region of interest" description="Disordered" evidence="2">
    <location>
        <begin position="1"/>
        <end position="21"/>
    </location>
</feature>
<gene>
    <name evidence="4" type="ORF">RHGRI_001039</name>
</gene>
<dbReference type="InterPro" id="IPR003323">
    <property type="entry name" value="OTU_dom"/>
</dbReference>
<evidence type="ECO:0000313" key="5">
    <source>
        <dbReference type="Proteomes" id="UP000823749"/>
    </source>
</evidence>
<feature type="compositionally biased region" description="Basic and acidic residues" evidence="2">
    <location>
        <begin position="434"/>
        <end position="456"/>
    </location>
</feature>
<accession>A0AAV6LJZ1</accession>
<evidence type="ECO:0000256" key="2">
    <source>
        <dbReference type="SAM" id="MobiDB-lite"/>
    </source>
</evidence>
<dbReference type="CDD" id="cd22744">
    <property type="entry name" value="OTU"/>
    <property type="match status" value="1"/>
</dbReference>
<evidence type="ECO:0000256" key="1">
    <source>
        <dbReference type="SAM" id="Coils"/>
    </source>
</evidence>
<keyword evidence="1" id="KW-0175">Coiled coil</keyword>
<evidence type="ECO:0000313" key="4">
    <source>
        <dbReference type="EMBL" id="KAG5565025.1"/>
    </source>
</evidence>
<feature type="domain" description="OTU" evidence="3">
    <location>
        <begin position="503"/>
        <end position="638"/>
    </location>
</feature>
<dbReference type="Proteomes" id="UP000823749">
    <property type="component" value="Chromosome 1"/>
</dbReference>